<accession>A0A8C6V519</accession>
<evidence type="ECO:0000313" key="2">
    <source>
        <dbReference type="Ensembl" id="ENSNNAP00000001016.1"/>
    </source>
</evidence>
<dbReference type="Proteomes" id="UP000694559">
    <property type="component" value="Unplaced"/>
</dbReference>
<reference evidence="2" key="1">
    <citation type="submission" date="2025-08" db="UniProtKB">
        <authorList>
            <consortium name="Ensembl"/>
        </authorList>
    </citation>
    <scope>IDENTIFICATION</scope>
</reference>
<keyword evidence="1" id="KW-0732">Signal</keyword>
<evidence type="ECO:0000256" key="1">
    <source>
        <dbReference type="SAM" id="SignalP"/>
    </source>
</evidence>
<evidence type="ECO:0000313" key="3">
    <source>
        <dbReference type="Proteomes" id="UP000694559"/>
    </source>
</evidence>
<dbReference type="Ensembl" id="ENSNNAT00000001069.1">
    <property type="protein sequence ID" value="ENSNNAP00000001016.1"/>
    <property type="gene ID" value="ENSNNAG00000000732.1"/>
</dbReference>
<dbReference type="AlphaFoldDB" id="A0A8C6V519"/>
<dbReference type="Gene3D" id="2.60.40.10">
    <property type="entry name" value="Immunoglobulins"/>
    <property type="match status" value="1"/>
</dbReference>
<feature type="chain" id="PRO_5034522573" description="Immunoglobulin V-set domain-containing protein" evidence="1">
    <location>
        <begin position="34"/>
        <end position="113"/>
    </location>
</feature>
<dbReference type="SUPFAM" id="SSF48726">
    <property type="entry name" value="Immunoglobulin"/>
    <property type="match status" value="1"/>
</dbReference>
<evidence type="ECO:0008006" key="4">
    <source>
        <dbReference type="Google" id="ProtNLM"/>
    </source>
</evidence>
<dbReference type="InterPro" id="IPR013783">
    <property type="entry name" value="Ig-like_fold"/>
</dbReference>
<dbReference type="GeneTree" id="ENSGT00960000189416"/>
<organism evidence="2 3">
    <name type="scientific">Naja naja</name>
    <name type="common">Indian cobra</name>
    <dbReference type="NCBI Taxonomy" id="35670"/>
    <lineage>
        <taxon>Eukaryota</taxon>
        <taxon>Metazoa</taxon>
        <taxon>Chordata</taxon>
        <taxon>Craniata</taxon>
        <taxon>Vertebrata</taxon>
        <taxon>Euteleostomi</taxon>
        <taxon>Lepidosauria</taxon>
        <taxon>Squamata</taxon>
        <taxon>Bifurcata</taxon>
        <taxon>Unidentata</taxon>
        <taxon>Episquamata</taxon>
        <taxon>Toxicofera</taxon>
        <taxon>Serpentes</taxon>
        <taxon>Colubroidea</taxon>
        <taxon>Elapidae</taxon>
        <taxon>Elapinae</taxon>
        <taxon>Naja</taxon>
    </lineage>
</organism>
<protein>
    <recommendedName>
        <fullName evidence="4">Immunoglobulin V-set domain-containing protein</fullName>
    </recommendedName>
</protein>
<sequence length="113" mass="12483">MAAAPTPSCSGLHGLCFSHVLFAFWSFVGSGSAVTVTQTPRFISDSTGQNISFSCSVDETTYEFYFYHQLPGKTELKVLAYLPRASKTIEDIPPELKDRGSHISNSLWPIYDL</sequence>
<name>A0A8C6V519_NAJNA</name>
<proteinExistence type="predicted"/>
<dbReference type="InterPro" id="IPR036179">
    <property type="entry name" value="Ig-like_dom_sf"/>
</dbReference>
<dbReference type="OrthoDB" id="8947657at2759"/>
<reference evidence="2" key="2">
    <citation type="submission" date="2025-09" db="UniProtKB">
        <authorList>
            <consortium name="Ensembl"/>
        </authorList>
    </citation>
    <scope>IDENTIFICATION</scope>
</reference>
<feature type="signal peptide" evidence="1">
    <location>
        <begin position="1"/>
        <end position="33"/>
    </location>
</feature>
<keyword evidence="3" id="KW-1185">Reference proteome</keyword>